<comment type="caution">
    <text evidence="7">The sequence shown here is derived from an EMBL/GenBank/DDBJ whole genome shotgun (WGS) entry which is preliminary data.</text>
</comment>
<dbReference type="PANTHER" id="PTHR17045:SF5">
    <property type="entry name" value="CBP_P300-INTERACTING TRANSACTIVATOR 4"/>
    <property type="match status" value="1"/>
</dbReference>
<keyword evidence="5" id="KW-0804">Transcription</keyword>
<keyword evidence="8" id="KW-1185">Reference proteome</keyword>
<name>A0A8T1S0L4_CHESE</name>
<dbReference type="Proteomes" id="UP000765507">
    <property type="component" value="Unassembled WGS sequence"/>
</dbReference>
<sequence>VTVIARSSRVGAACVAAAGRGVRAPRLAALGDLLTMADHMMMSMSHGVNGLQNYRMGMNGLQGPPQHGQHVLRTLPTTNQMMQYGGASMDGSMRPRPNISGQMGHHQMPNTVMFNSPSQQQQYLGPVGTQQLMASMHLQKLNTQYQGHPLMGMSNGPMAAGAQQYRVVPSQHPGMQHMPSPALTLNVMDTDLIDEEVLTSLVQELGLDRIQELPELFLGQNEFDFISDFVSKQQPSAISC</sequence>
<dbReference type="Gene3D" id="6.10.140.2200">
    <property type="match status" value="1"/>
</dbReference>
<dbReference type="InterPro" id="IPR007576">
    <property type="entry name" value="CITED"/>
</dbReference>
<evidence type="ECO:0000256" key="1">
    <source>
        <dbReference type="ARBA" id="ARBA00004123"/>
    </source>
</evidence>
<feature type="non-terminal residue" evidence="7">
    <location>
        <position position="1"/>
    </location>
</feature>
<evidence type="ECO:0000313" key="7">
    <source>
        <dbReference type="EMBL" id="KAG6922370.1"/>
    </source>
</evidence>
<accession>A0A8T1S0L4</accession>
<dbReference type="FunFam" id="6.10.140.2200:FF:000001">
    <property type="entry name" value="Cbp/p300-interacting transactivator 2 isoform 1"/>
    <property type="match status" value="1"/>
</dbReference>
<evidence type="ECO:0000256" key="5">
    <source>
        <dbReference type="ARBA" id="ARBA00023163"/>
    </source>
</evidence>
<dbReference type="EMBL" id="JAHGAV010001344">
    <property type="protein sequence ID" value="KAG6922370.1"/>
    <property type="molecule type" value="Genomic_DNA"/>
</dbReference>
<comment type="subcellular location">
    <subcellularLocation>
        <location evidence="1">Nucleus</location>
    </subcellularLocation>
</comment>
<dbReference type="GO" id="GO:0003713">
    <property type="term" value="F:transcription coactivator activity"/>
    <property type="evidence" value="ECO:0007669"/>
    <property type="project" value="TreeGrafter"/>
</dbReference>
<evidence type="ECO:0000256" key="6">
    <source>
        <dbReference type="ARBA" id="ARBA00023242"/>
    </source>
</evidence>
<evidence type="ECO:0000256" key="2">
    <source>
        <dbReference type="ARBA" id="ARBA00006967"/>
    </source>
</evidence>
<comment type="similarity">
    <text evidence="2">Belongs to the CITED family.</text>
</comment>
<protein>
    <submittedName>
        <fullName evidence="7">Cbp/p300 interacting transactivator with Glu/Asp rich carboxy-terminal domain 4</fullName>
    </submittedName>
</protein>
<gene>
    <name evidence="7" type="primary">CITED4</name>
    <name evidence="7" type="ORF">G0U57_002746</name>
</gene>
<dbReference type="AlphaFoldDB" id="A0A8T1S0L4"/>
<evidence type="ECO:0000256" key="3">
    <source>
        <dbReference type="ARBA" id="ARBA00023015"/>
    </source>
</evidence>
<dbReference type="Pfam" id="PF04487">
    <property type="entry name" value="CITED"/>
    <property type="match status" value="1"/>
</dbReference>
<organism evidence="7 8">
    <name type="scientific">Chelydra serpentina</name>
    <name type="common">Snapping turtle</name>
    <name type="synonym">Testudo serpentina</name>
    <dbReference type="NCBI Taxonomy" id="8475"/>
    <lineage>
        <taxon>Eukaryota</taxon>
        <taxon>Metazoa</taxon>
        <taxon>Chordata</taxon>
        <taxon>Craniata</taxon>
        <taxon>Vertebrata</taxon>
        <taxon>Euteleostomi</taxon>
        <taxon>Archelosauria</taxon>
        <taxon>Testudinata</taxon>
        <taxon>Testudines</taxon>
        <taxon>Cryptodira</taxon>
        <taxon>Durocryptodira</taxon>
        <taxon>Americhelydia</taxon>
        <taxon>Chelydroidea</taxon>
        <taxon>Chelydridae</taxon>
        <taxon>Chelydra</taxon>
    </lineage>
</organism>
<dbReference type="PANTHER" id="PTHR17045">
    <property type="entry name" value="MELANOCYTE SPECIFIC GENE RELATED CITED"/>
    <property type="match status" value="1"/>
</dbReference>
<evidence type="ECO:0000313" key="8">
    <source>
        <dbReference type="Proteomes" id="UP000765507"/>
    </source>
</evidence>
<keyword evidence="6" id="KW-0539">Nucleus</keyword>
<dbReference type="OrthoDB" id="8939897at2759"/>
<proteinExistence type="inferred from homology"/>
<keyword evidence="4" id="KW-0010">Activator</keyword>
<reference evidence="7 8" key="1">
    <citation type="journal article" date="2020" name="G3 (Bethesda)">
        <title>Draft Genome of the Common Snapping Turtle, Chelydra serpentina, a Model for Phenotypic Plasticity in Reptiles.</title>
        <authorList>
            <person name="Das D."/>
            <person name="Singh S.K."/>
            <person name="Bierstedt J."/>
            <person name="Erickson A."/>
            <person name="Galli G.L.J."/>
            <person name="Crossley D.A. 2nd"/>
            <person name="Rhen T."/>
        </authorList>
    </citation>
    <scope>NUCLEOTIDE SEQUENCE [LARGE SCALE GENOMIC DNA]</scope>
    <source>
        <strain evidence="7">KW</strain>
    </source>
</reference>
<evidence type="ECO:0000256" key="4">
    <source>
        <dbReference type="ARBA" id="ARBA00023159"/>
    </source>
</evidence>
<keyword evidence="3" id="KW-0805">Transcription regulation</keyword>
<dbReference type="GO" id="GO:0005634">
    <property type="term" value="C:nucleus"/>
    <property type="evidence" value="ECO:0007669"/>
    <property type="project" value="UniProtKB-SubCell"/>
</dbReference>